<evidence type="ECO:0000313" key="1">
    <source>
        <dbReference type="EMBL" id="MDN7933140.1"/>
    </source>
</evidence>
<dbReference type="Proteomes" id="UP001171606">
    <property type="component" value="Unassembled WGS sequence"/>
</dbReference>
<reference evidence="1" key="1">
    <citation type="submission" date="2023-07" db="EMBL/GenBank/DDBJ databases">
        <title>A collection of bacterial strains from the Burkholderia cepacia Research Laboratory and Repository.</title>
        <authorList>
            <person name="Lipuma J."/>
            <person name="Spilker T."/>
            <person name="Caverly L."/>
        </authorList>
    </citation>
    <scope>NUCLEOTIDE SEQUENCE</scope>
    <source>
        <strain evidence="1">AU42020</strain>
    </source>
</reference>
<gene>
    <name evidence="1" type="ORF">QZM52_17800</name>
</gene>
<proteinExistence type="predicted"/>
<sequence length="275" mass="29146">MLPFTHHRLLRADRRANPERLMQRLPMRTPSLILRALCAGVLLIDLNACQRAAPSASPAATPASVASLAAHAPETAAVLPLQALLSVFGGAKPATWAAFDDVPGVHWSDAKPLGNPDSRSPDTTHYRGGSLLLAGFGDVDVPDGKAGDEAGVKKDNEGHVGVVLNGNAAAVLSIALRKFYPSDDTQDILLRQFGGDAKVKRIAGRCAFDYGTTAPNVQDNVFYRVSIGSAAVPVFAETYVEEEGGNQGPGATNFVFYRTRPDQRIAKMQCKGADA</sequence>
<comment type="caution">
    <text evidence="1">The sequence shown here is derived from an EMBL/GenBank/DDBJ whole genome shotgun (WGS) entry which is preliminary data.</text>
</comment>
<evidence type="ECO:0008006" key="3">
    <source>
        <dbReference type="Google" id="ProtNLM"/>
    </source>
</evidence>
<accession>A0ABT8PEP1</accession>
<organism evidence="1 2">
    <name type="scientific">Burkholderia metallica</name>
    <dbReference type="NCBI Taxonomy" id="488729"/>
    <lineage>
        <taxon>Bacteria</taxon>
        <taxon>Pseudomonadati</taxon>
        <taxon>Pseudomonadota</taxon>
        <taxon>Betaproteobacteria</taxon>
        <taxon>Burkholderiales</taxon>
        <taxon>Burkholderiaceae</taxon>
        <taxon>Burkholderia</taxon>
        <taxon>Burkholderia cepacia complex</taxon>
    </lineage>
</organism>
<evidence type="ECO:0000313" key="2">
    <source>
        <dbReference type="Proteomes" id="UP001171606"/>
    </source>
</evidence>
<name>A0ABT8PEP1_9BURK</name>
<dbReference type="RefSeq" id="WP_301755891.1">
    <property type="nucleotide sequence ID" value="NZ_JAUJSQ010000006.1"/>
</dbReference>
<keyword evidence="2" id="KW-1185">Reference proteome</keyword>
<protein>
    <recommendedName>
        <fullName evidence="3">Lipoprotein</fullName>
    </recommendedName>
</protein>
<dbReference type="EMBL" id="JAUJSQ010000006">
    <property type="protein sequence ID" value="MDN7933140.1"/>
    <property type="molecule type" value="Genomic_DNA"/>
</dbReference>